<sequence>KSSTDEKKTENNKKTINEHLNLSQQQHKLLNSFPNKNVPIIMPKNKYGPSASKTVALKDCLADEEINLWLDNQHDIPENAVLLPPSVSHLLKIETDLNSIHQLCTNLRKYDYIIAVVNDRTDEKQ</sequence>
<gene>
    <name evidence="1" type="ORF">g.54673</name>
</gene>
<protein>
    <submittedName>
        <fullName evidence="1">Uncharacterized protein</fullName>
    </submittedName>
</protein>
<organism evidence="1">
    <name type="scientific">Graphocephala atropunctata</name>
    <dbReference type="NCBI Taxonomy" id="36148"/>
    <lineage>
        <taxon>Eukaryota</taxon>
        <taxon>Metazoa</taxon>
        <taxon>Ecdysozoa</taxon>
        <taxon>Arthropoda</taxon>
        <taxon>Hexapoda</taxon>
        <taxon>Insecta</taxon>
        <taxon>Pterygota</taxon>
        <taxon>Neoptera</taxon>
        <taxon>Paraneoptera</taxon>
        <taxon>Hemiptera</taxon>
        <taxon>Auchenorrhyncha</taxon>
        <taxon>Membracoidea</taxon>
        <taxon>Cicadellidae</taxon>
        <taxon>Cicadellinae</taxon>
        <taxon>Cicadellini</taxon>
        <taxon>Graphocephala</taxon>
    </lineage>
</organism>
<reference evidence="1" key="1">
    <citation type="submission" date="2015-11" db="EMBL/GenBank/DDBJ databases">
        <title>De novo transcriptome assembly of four potential Pierce s Disease insect vectors from Arizona vineyards.</title>
        <authorList>
            <person name="Tassone E.E."/>
        </authorList>
    </citation>
    <scope>NUCLEOTIDE SEQUENCE</scope>
</reference>
<proteinExistence type="predicted"/>
<accession>A0A1B6KCU4</accession>
<dbReference type="EMBL" id="GEBQ01030752">
    <property type="protein sequence ID" value="JAT09225.1"/>
    <property type="molecule type" value="Transcribed_RNA"/>
</dbReference>
<dbReference type="AlphaFoldDB" id="A0A1B6KCU4"/>
<feature type="non-terminal residue" evidence="1">
    <location>
        <position position="1"/>
    </location>
</feature>
<evidence type="ECO:0000313" key="1">
    <source>
        <dbReference type="EMBL" id="JAT09225.1"/>
    </source>
</evidence>
<feature type="non-terminal residue" evidence="1">
    <location>
        <position position="125"/>
    </location>
</feature>
<name>A0A1B6KCU4_9HEMI</name>